<dbReference type="AlphaFoldDB" id="A0A4Z2JG55"/>
<organism evidence="1 2">
    <name type="scientific">Liparis tanakae</name>
    <name type="common">Tanaka's snailfish</name>
    <dbReference type="NCBI Taxonomy" id="230148"/>
    <lineage>
        <taxon>Eukaryota</taxon>
        <taxon>Metazoa</taxon>
        <taxon>Chordata</taxon>
        <taxon>Craniata</taxon>
        <taxon>Vertebrata</taxon>
        <taxon>Euteleostomi</taxon>
        <taxon>Actinopterygii</taxon>
        <taxon>Neopterygii</taxon>
        <taxon>Teleostei</taxon>
        <taxon>Neoteleostei</taxon>
        <taxon>Acanthomorphata</taxon>
        <taxon>Eupercaria</taxon>
        <taxon>Perciformes</taxon>
        <taxon>Cottioidei</taxon>
        <taxon>Cottales</taxon>
        <taxon>Liparidae</taxon>
        <taxon>Liparis</taxon>
    </lineage>
</organism>
<sequence>MSKIHSKSRVTQERECFLLSQRLLGPALPLHLLRVPGSEQRNHSSQLEHAGGAVVRLGRLCPGPWQRVYDPVLVLRRERGAHVALAGSEGHMSPALWRGARSLRLRLETTGEGGAAFYGGRVLCWDVPERNAQQRTCEVSLSIGETYQREQTSILRCRERERERLSSRGETASQDHRHYFGFQLFGYGKSTLGGIVPAHSGGCGPTCFVQPGRRTRLIPTITPTPSENIIDLDIKRAVRL</sequence>
<reference evidence="1 2" key="1">
    <citation type="submission" date="2019-03" db="EMBL/GenBank/DDBJ databases">
        <title>First draft genome of Liparis tanakae, snailfish: a comprehensive survey of snailfish specific genes.</title>
        <authorList>
            <person name="Kim W."/>
            <person name="Song I."/>
            <person name="Jeong J.-H."/>
            <person name="Kim D."/>
            <person name="Kim S."/>
            <person name="Ryu S."/>
            <person name="Song J.Y."/>
            <person name="Lee S.K."/>
        </authorList>
    </citation>
    <scope>NUCLEOTIDE SEQUENCE [LARGE SCALE GENOMIC DNA]</scope>
    <source>
        <tissue evidence="1">Muscle</tissue>
    </source>
</reference>
<evidence type="ECO:0000313" key="1">
    <source>
        <dbReference type="EMBL" id="TNN88951.1"/>
    </source>
</evidence>
<dbReference type="Proteomes" id="UP000314294">
    <property type="component" value="Unassembled WGS sequence"/>
</dbReference>
<dbReference type="EMBL" id="SRLO01000003">
    <property type="protein sequence ID" value="TNN88951.1"/>
    <property type="molecule type" value="Genomic_DNA"/>
</dbReference>
<evidence type="ECO:0000313" key="2">
    <source>
        <dbReference type="Proteomes" id="UP000314294"/>
    </source>
</evidence>
<name>A0A4Z2JG55_9TELE</name>
<proteinExistence type="predicted"/>
<keyword evidence="2" id="KW-1185">Reference proteome</keyword>
<protein>
    <submittedName>
        <fullName evidence="1">Uncharacterized protein</fullName>
    </submittedName>
</protein>
<gene>
    <name evidence="1" type="ORF">EYF80_000829</name>
</gene>
<comment type="caution">
    <text evidence="1">The sequence shown here is derived from an EMBL/GenBank/DDBJ whole genome shotgun (WGS) entry which is preliminary data.</text>
</comment>
<accession>A0A4Z2JG55</accession>